<feature type="chain" id="PRO_5047068802" description="beta-N-acetylhexosaminidase" evidence="8">
    <location>
        <begin position="23"/>
        <end position="860"/>
    </location>
</feature>
<dbReference type="InterPro" id="IPR025705">
    <property type="entry name" value="Beta_hexosaminidase_sua/sub"/>
</dbReference>
<feature type="domain" description="Chitobiase/beta-hexosaminidases N-terminal" evidence="9">
    <location>
        <begin position="44"/>
        <end position="182"/>
    </location>
</feature>
<evidence type="ECO:0000256" key="2">
    <source>
        <dbReference type="ARBA" id="ARBA00006285"/>
    </source>
</evidence>
<keyword evidence="5" id="KW-0326">Glycosidase</keyword>
<dbReference type="InterPro" id="IPR012291">
    <property type="entry name" value="CBM2_carb-bd_dom_sf"/>
</dbReference>
<dbReference type="Gene3D" id="2.60.40.10">
    <property type="entry name" value="Immunoglobulins"/>
    <property type="match status" value="1"/>
</dbReference>
<evidence type="ECO:0000313" key="10">
    <source>
        <dbReference type="EMBL" id="MFC6997313.1"/>
    </source>
</evidence>
<evidence type="ECO:0000256" key="6">
    <source>
        <dbReference type="ARBA" id="ARBA00030512"/>
    </source>
</evidence>
<comment type="similarity">
    <text evidence="2">Belongs to the glycosyl hydrolase 20 family.</text>
</comment>
<dbReference type="Gene3D" id="3.20.20.80">
    <property type="entry name" value="Glycosidases"/>
    <property type="match status" value="1"/>
</dbReference>
<dbReference type="InterPro" id="IPR017853">
    <property type="entry name" value="GH"/>
</dbReference>
<dbReference type="PANTHER" id="PTHR22600">
    <property type="entry name" value="BETA-HEXOSAMINIDASE"/>
    <property type="match status" value="1"/>
</dbReference>
<dbReference type="EMBL" id="JBHSYQ010000003">
    <property type="protein sequence ID" value="MFC6997313.1"/>
    <property type="molecule type" value="Genomic_DNA"/>
</dbReference>
<dbReference type="InterPro" id="IPR029018">
    <property type="entry name" value="Hex-like_dom2"/>
</dbReference>
<evidence type="ECO:0000256" key="8">
    <source>
        <dbReference type="SAM" id="SignalP"/>
    </source>
</evidence>
<sequence>MKYVLATLVTVLTFFFAGSCQSQTKKQPQTQNQKKTDAQQLDAKDLRLTWEVVEEKYQGKNQTLSALTIKNNGKKALPAQGWTLYFHGSPSFKPKAGEGAPVKTEHISGDYLKMVPTANFKGLAAGASQSIEFVSAGLVINPFRAPQDFYLVWDQDKTKGYPIALEVQRPNHTKIDWLTPQDIYSQNQVIKDIPAEKLTKIFPTPAEYQETGQIFTLTQTVPVVADKAFQREADLLASHLGTIFGQKPAVKATGTGKAIKLQQRAGMGPEAYELTVTPQEVVISATTPAGAFYGTQSLKTLLPPSALAKRQNSVHVPGVQVKDNPRFGHRAYMMDVARNFQEKKQVLKVLDLMALYKINVFHFHFSDDEGWRLEIPGLPELTQVGGRRGHTLDENEFLAPAYGSGPEVDKLSGSGFYTRADFVEILKYARDRHIKVIPEIETPGHARAAVKAMDARYARLLKEGKKTEAEQYLLRDPQDKSVYRSVQNFNDNVMNVALPSTYNFLEKVTDELLSMYKEAGAPIETIHFGGDEVPAGVWERSPAVQELIASNSKVNNIDDLWYYYFGKVIDMLKQRNLYLSGWEEVGLTKVRKNGRLSYVANPDFVKDNVHVDIWNNRGENIDLPYRMANAGYKVVLTNVSHFYMDLAYQKSYDELGHNWGGYLDVDKPFSFIPFDYMKSMRVNENNDPISPSVFANKEQLKPEARANIVGLQAPLWSEMVKTPERLEYMLLPKLLGLAERAWAPDPAWATDPESAQSKAAYAQAWSEFTNVLGKRELPRLSHYAGGFKYRIPTVGTKVENGKVVANIQLPGFTVRYTTDGSEPTSKSKVYSGPISEKGTVKLKVFDAAGRGSRVTTVQNK</sequence>
<comment type="caution">
    <text evidence="10">The sequence shown here is derived from an EMBL/GenBank/DDBJ whole genome shotgun (WGS) entry which is preliminary data.</text>
</comment>
<evidence type="ECO:0000256" key="4">
    <source>
        <dbReference type="ARBA" id="ARBA00022801"/>
    </source>
</evidence>
<dbReference type="EC" id="3.2.1.52" evidence="3"/>
<evidence type="ECO:0000256" key="7">
    <source>
        <dbReference type="ARBA" id="ARBA00033000"/>
    </source>
</evidence>
<gene>
    <name evidence="10" type="ORF">ACFQHR_06735</name>
</gene>
<dbReference type="PRINTS" id="PR00738">
    <property type="entry name" value="GLHYDRLASE20"/>
</dbReference>
<evidence type="ECO:0000256" key="3">
    <source>
        <dbReference type="ARBA" id="ARBA00012663"/>
    </source>
</evidence>
<proteinExistence type="inferred from homology"/>
<dbReference type="PROSITE" id="PS51257">
    <property type="entry name" value="PROKAR_LIPOPROTEIN"/>
    <property type="match status" value="1"/>
</dbReference>
<dbReference type="SUPFAM" id="SSF81296">
    <property type="entry name" value="E set domains"/>
    <property type="match status" value="1"/>
</dbReference>
<organism evidence="10 11">
    <name type="scientific">Rufibacter roseus</name>
    <dbReference type="NCBI Taxonomy" id="1567108"/>
    <lineage>
        <taxon>Bacteria</taxon>
        <taxon>Pseudomonadati</taxon>
        <taxon>Bacteroidota</taxon>
        <taxon>Cytophagia</taxon>
        <taxon>Cytophagales</taxon>
        <taxon>Hymenobacteraceae</taxon>
        <taxon>Rufibacter</taxon>
    </lineage>
</organism>
<dbReference type="InterPro" id="IPR014756">
    <property type="entry name" value="Ig_E-set"/>
</dbReference>
<evidence type="ECO:0000256" key="1">
    <source>
        <dbReference type="ARBA" id="ARBA00001231"/>
    </source>
</evidence>
<dbReference type="CDD" id="cd02847">
    <property type="entry name" value="E_set_Chitobiase_C"/>
    <property type="match status" value="1"/>
</dbReference>
<dbReference type="Gene3D" id="3.30.379.10">
    <property type="entry name" value="Chitobiase/beta-hexosaminidase domain 2-like"/>
    <property type="match status" value="1"/>
</dbReference>
<dbReference type="InterPro" id="IPR008965">
    <property type="entry name" value="CBM2/CBM3_carb-bd_dom_sf"/>
</dbReference>
<accession>A0ABW2DLW8</accession>
<dbReference type="Pfam" id="PF03173">
    <property type="entry name" value="CHB_HEX"/>
    <property type="match status" value="1"/>
</dbReference>
<keyword evidence="4" id="KW-0378">Hydrolase</keyword>
<dbReference type="SUPFAM" id="SSF55545">
    <property type="entry name" value="beta-N-acetylhexosaminidase-like domain"/>
    <property type="match status" value="1"/>
</dbReference>
<dbReference type="SUPFAM" id="SSF49384">
    <property type="entry name" value="Carbohydrate-binding domain"/>
    <property type="match status" value="1"/>
</dbReference>
<keyword evidence="8" id="KW-0732">Signal</keyword>
<dbReference type="Pfam" id="PF03174">
    <property type="entry name" value="CHB_HEX_C"/>
    <property type="match status" value="1"/>
</dbReference>
<comment type="catalytic activity">
    <reaction evidence="1">
        <text>Hydrolysis of terminal non-reducing N-acetyl-D-hexosamine residues in N-acetyl-beta-D-hexosaminides.</text>
        <dbReference type="EC" id="3.2.1.52"/>
    </reaction>
</comment>
<dbReference type="Proteomes" id="UP001596405">
    <property type="component" value="Unassembled WGS sequence"/>
</dbReference>
<evidence type="ECO:0000256" key="5">
    <source>
        <dbReference type="ARBA" id="ARBA00023295"/>
    </source>
</evidence>
<dbReference type="SMART" id="SM01081">
    <property type="entry name" value="CHB_HEX"/>
    <property type="match status" value="1"/>
</dbReference>
<dbReference type="InterPro" id="IPR015883">
    <property type="entry name" value="Glyco_hydro_20_cat"/>
</dbReference>
<feature type="signal peptide" evidence="8">
    <location>
        <begin position="1"/>
        <end position="22"/>
    </location>
</feature>
<keyword evidence="11" id="KW-1185">Reference proteome</keyword>
<dbReference type="Pfam" id="PF02838">
    <property type="entry name" value="Glyco_hydro_20b"/>
    <property type="match status" value="1"/>
</dbReference>
<dbReference type="RefSeq" id="WP_074988282.1">
    <property type="nucleotide sequence ID" value="NZ_JBHSYQ010000003.1"/>
</dbReference>
<dbReference type="PANTHER" id="PTHR22600:SF57">
    <property type="entry name" value="BETA-N-ACETYLHEXOSAMINIDASE"/>
    <property type="match status" value="1"/>
</dbReference>
<name>A0ABW2DLW8_9BACT</name>
<evidence type="ECO:0000313" key="11">
    <source>
        <dbReference type="Proteomes" id="UP001596405"/>
    </source>
</evidence>
<dbReference type="InterPro" id="IPR004867">
    <property type="entry name" value="CHB_C_dom"/>
</dbReference>
<evidence type="ECO:0000259" key="9">
    <source>
        <dbReference type="SMART" id="SM01081"/>
    </source>
</evidence>
<protein>
    <recommendedName>
        <fullName evidence="3">beta-N-acetylhexosaminidase</fullName>
        <ecNumber evidence="3">3.2.1.52</ecNumber>
    </recommendedName>
    <alternativeName>
        <fullName evidence="6">Beta-N-acetylhexosaminidase</fullName>
    </alternativeName>
    <alternativeName>
        <fullName evidence="7">N-acetyl-beta-glucosaminidase</fullName>
    </alternativeName>
</protein>
<reference evidence="11" key="1">
    <citation type="journal article" date="2019" name="Int. J. Syst. Evol. Microbiol.">
        <title>The Global Catalogue of Microorganisms (GCM) 10K type strain sequencing project: providing services to taxonomists for standard genome sequencing and annotation.</title>
        <authorList>
            <consortium name="The Broad Institute Genomics Platform"/>
            <consortium name="The Broad Institute Genome Sequencing Center for Infectious Disease"/>
            <person name="Wu L."/>
            <person name="Ma J."/>
        </authorList>
    </citation>
    <scope>NUCLEOTIDE SEQUENCE [LARGE SCALE GENOMIC DNA]</scope>
    <source>
        <strain evidence="11">CGMCC 4.7393</strain>
    </source>
</reference>
<dbReference type="Gene3D" id="2.60.40.290">
    <property type="match status" value="1"/>
</dbReference>
<dbReference type="InterPro" id="IPR015882">
    <property type="entry name" value="HEX_bac_N"/>
</dbReference>
<dbReference type="Pfam" id="PF00728">
    <property type="entry name" value="Glyco_hydro_20"/>
    <property type="match status" value="1"/>
</dbReference>
<dbReference type="InterPro" id="IPR004866">
    <property type="entry name" value="CHB/HEX_N_dom"/>
</dbReference>
<dbReference type="SUPFAM" id="SSF51445">
    <property type="entry name" value="(Trans)glycosidases"/>
    <property type="match status" value="1"/>
</dbReference>
<dbReference type="InterPro" id="IPR013783">
    <property type="entry name" value="Ig-like_fold"/>
</dbReference>